<keyword evidence="2" id="KW-0812">Transmembrane</keyword>
<dbReference type="InterPro" id="IPR025363">
    <property type="entry name" value="DUF4267"/>
</dbReference>
<evidence type="ECO:0000313" key="4">
    <source>
        <dbReference type="EMBL" id="KAF9876822.1"/>
    </source>
</evidence>
<reference evidence="4" key="2">
    <citation type="submission" date="2020-11" db="EMBL/GenBank/DDBJ databases">
        <title>Whole genome sequencing of Colletotrichum sp.</title>
        <authorList>
            <person name="Li H."/>
        </authorList>
    </citation>
    <scope>NUCLEOTIDE SEQUENCE</scope>
    <source>
        <strain evidence="4">CkLH20</strain>
    </source>
</reference>
<dbReference type="Pfam" id="PF07859">
    <property type="entry name" value="Abhydrolase_3"/>
    <property type="match status" value="1"/>
</dbReference>
<dbReference type="PANTHER" id="PTHR48081:SF8">
    <property type="entry name" value="ALPHA_BETA HYDROLASE FOLD-3 DOMAIN-CONTAINING PROTEIN-RELATED"/>
    <property type="match status" value="1"/>
</dbReference>
<sequence length="370" mass="40267">MSAQSPVVILWKDALSAATMGGALSAAFGSRRGLTILANMYGTSFIGMGAGAMMVPKDLFALFKWSYPTEPSAQEVVDRVMMGYGARDIFMGVAMYAVTLFGNSRTLGAILISNFLRDNSKLHLGGADNFTSERAEHLKVFGFHSLDESLRAPIERVEFTAVRGPHGTIPIRIFYPSSGKQVRDDGDSAALVYMHGGGYTVGSVDEFENGLRIVAENSGAIVVGVEYRLAPEWSYPVQLDEYDAVIDWFQGDEGNKRGVNGDKVCGGGDSAGGNMTAALALRRKDQKKKPMKACMLLYPEARLPFDTKAAVENNSGFYLECNGIFGFAAHYATRGVPPSHRYISPGMQEVEDFEGRPCQCRIHLWLRPAA</sequence>
<dbReference type="OrthoDB" id="5216128at2759"/>
<dbReference type="Proteomes" id="UP000781932">
    <property type="component" value="Unassembled WGS sequence"/>
</dbReference>
<proteinExistence type="predicted"/>
<gene>
    <name evidence="4" type="ORF">CkaCkLH20_05668</name>
</gene>
<protein>
    <submittedName>
        <fullName evidence="4">Alpha beta hydrolase fold-3 domain protein</fullName>
    </submittedName>
</protein>
<dbReference type="InterPro" id="IPR013094">
    <property type="entry name" value="AB_hydrolase_3"/>
</dbReference>
<reference evidence="4" key="1">
    <citation type="submission" date="2020-03" db="EMBL/GenBank/DDBJ databases">
        <authorList>
            <person name="He L."/>
        </authorList>
    </citation>
    <scope>NUCLEOTIDE SEQUENCE</scope>
    <source>
        <strain evidence="4">CkLH20</strain>
    </source>
</reference>
<dbReference type="EMBL" id="JAATWM020000016">
    <property type="protein sequence ID" value="KAF9876822.1"/>
    <property type="molecule type" value="Genomic_DNA"/>
</dbReference>
<evidence type="ECO:0000256" key="2">
    <source>
        <dbReference type="SAM" id="Phobius"/>
    </source>
</evidence>
<comment type="caution">
    <text evidence="4">The sequence shown here is derived from an EMBL/GenBank/DDBJ whole genome shotgun (WGS) entry which is preliminary data.</text>
</comment>
<dbReference type="RefSeq" id="XP_038746283.1">
    <property type="nucleotide sequence ID" value="XM_038888386.1"/>
</dbReference>
<dbReference type="SUPFAM" id="SSF53474">
    <property type="entry name" value="alpha/beta-Hydrolases"/>
    <property type="match status" value="1"/>
</dbReference>
<dbReference type="Gene3D" id="3.40.50.1820">
    <property type="entry name" value="alpha/beta hydrolase"/>
    <property type="match status" value="1"/>
</dbReference>
<keyword evidence="2" id="KW-1133">Transmembrane helix</keyword>
<feature type="domain" description="Alpha/beta hydrolase fold-3" evidence="3">
    <location>
        <begin position="191"/>
        <end position="355"/>
    </location>
</feature>
<keyword evidence="1 4" id="KW-0378">Hydrolase</keyword>
<dbReference type="GeneID" id="62161460"/>
<accession>A0A9P6I4K2</accession>
<keyword evidence="5" id="KW-1185">Reference proteome</keyword>
<feature type="transmembrane region" description="Helical" evidence="2">
    <location>
        <begin position="34"/>
        <end position="55"/>
    </location>
</feature>
<evidence type="ECO:0000313" key="5">
    <source>
        <dbReference type="Proteomes" id="UP000781932"/>
    </source>
</evidence>
<evidence type="ECO:0000259" key="3">
    <source>
        <dbReference type="Pfam" id="PF07859"/>
    </source>
</evidence>
<dbReference type="InterPro" id="IPR050300">
    <property type="entry name" value="GDXG_lipolytic_enzyme"/>
</dbReference>
<dbReference type="PANTHER" id="PTHR48081">
    <property type="entry name" value="AB HYDROLASE SUPERFAMILY PROTEIN C4A8.06C"/>
    <property type="match status" value="1"/>
</dbReference>
<organism evidence="4 5">
    <name type="scientific">Colletotrichum karsti</name>
    <dbReference type="NCBI Taxonomy" id="1095194"/>
    <lineage>
        <taxon>Eukaryota</taxon>
        <taxon>Fungi</taxon>
        <taxon>Dikarya</taxon>
        <taxon>Ascomycota</taxon>
        <taxon>Pezizomycotina</taxon>
        <taxon>Sordariomycetes</taxon>
        <taxon>Hypocreomycetidae</taxon>
        <taxon>Glomerellales</taxon>
        <taxon>Glomerellaceae</taxon>
        <taxon>Colletotrichum</taxon>
        <taxon>Colletotrichum boninense species complex</taxon>
    </lineage>
</organism>
<dbReference type="AlphaFoldDB" id="A0A9P6I4K2"/>
<keyword evidence="2" id="KW-0472">Membrane</keyword>
<feature type="transmembrane region" description="Helical" evidence="2">
    <location>
        <begin position="89"/>
        <end position="112"/>
    </location>
</feature>
<evidence type="ECO:0000256" key="1">
    <source>
        <dbReference type="ARBA" id="ARBA00022801"/>
    </source>
</evidence>
<name>A0A9P6I4K2_9PEZI</name>
<dbReference type="GO" id="GO:0016787">
    <property type="term" value="F:hydrolase activity"/>
    <property type="evidence" value="ECO:0007669"/>
    <property type="project" value="UniProtKB-KW"/>
</dbReference>
<dbReference type="Pfam" id="PF14087">
    <property type="entry name" value="DUF4267"/>
    <property type="match status" value="1"/>
</dbReference>
<dbReference type="InterPro" id="IPR029058">
    <property type="entry name" value="AB_hydrolase_fold"/>
</dbReference>